<dbReference type="EMBL" id="KQ435798">
    <property type="protein sequence ID" value="KOX73365.1"/>
    <property type="molecule type" value="Genomic_DNA"/>
</dbReference>
<accession>A0A0M8ZXX9</accession>
<keyword evidence="9 12" id="KW-0472">Membrane</keyword>
<keyword evidence="8" id="KW-0406">Ion transport</keyword>
<reference evidence="13 14" key="1">
    <citation type="submission" date="2015-07" db="EMBL/GenBank/DDBJ databases">
        <title>The genome of Melipona quadrifasciata.</title>
        <authorList>
            <person name="Pan H."/>
            <person name="Kapheim K."/>
        </authorList>
    </citation>
    <scope>NUCLEOTIDE SEQUENCE [LARGE SCALE GENOMIC DNA]</scope>
    <source>
        <strain evidence="13">0111107301</strain>
        <tissue evidence="13">Whole body</tissue>
    </source>
</reference>
<feature type="transmembrane region" description="Helical" evidence="12">
    <location>
        <begin position="524"/>
        <end position="546"/>
    </location>
</feature>
<dbReference type="GO" id="GO:0015293">
    <property type="term" value="F:symporter activity"/>
    <property type="evidence" value="ECO:0007669"/>
    <property type="project" value="TreeGrafter"/>
</dbReference>
<feature type="transmembrane region" description="Helical" evidence="12">
    <location>
        <begin position="464"/>
        <end position="482"/>
    </location>
</feature>
<dbReference type="Pfam" id="PF00474">
    <property type="entry name" value="SSF"/>
    <property type="match status" value="1"/>
</dbReference>
<dbReference type="PANTHER" id="PTHR42985">
    <property type="entry name" value="SODIUM-COUPLED MONOCARBOXYLATE TRANSPORTER"/>
    <property type="match status" value="1"/>
</dbReference>
<evidence type="ECO:0000256" key="6">
    <source>
        <dbReference type="ARBA" id="ARBA00022989"/>
    </source>
</evidence>
<evidence type="ECO:0000256" key="7">
    <source>
        <dbReference type="ARBA" id="ARBA00023053"/>
    </source>
</evidence>
<evidence type="ECO:0000256" key="1">
    <source>
        <dbReference type="ARBA" id="ARBA00004651"/>
    </source>
</evidence>
<dbReference type="NCBIfam" id="TIGR00813">
    <property type="entry name" value="sss"/>
    <property type="match status" value="1"/>
</dbReference>
<comment type="similarity">
    <text evidence="2 11">Belongs to the sodium:solute symporter (SSF) (TC 2.A.21) family.</text>
</comment>
<feature type="transmembrane region" description="Helical" evidence="12">
    <location>
        <begin position="18"/>
        <end position="37"/>
    </location>
</feature>
<comment type="subcellular location">
    <subcellularLocation>
        <location evidence="1">Cell membrane</location>
        <topology evidence="1">Multi-pass membrane protein</topology>
    </subcellularLocation>
</comment>
<keyword evidence="6 12" id="KW-1133">Transmembrane helix</keyword>
<dbReference type="GO" id="GO:0005886">
    <property type="term" value="C:plasma membrane"/>
    <property type="evidence" value="ECO:0007669"/>
    <property type="project" value="UniProtKB-SubCell"/>
</dbReference>
<dbReference type="Gene3D" id="1.20.1730.10">
    <property type="entry name" value="Sodium/glucose cotransporter"/>
    <property type="match status" value="1"/>
</dbReference>
<evidence type="ECO:0000256" key="8">
    <source>
        <dbReference type="ARBA" id="ARBA00023065"/>
    </source>
</evidence>
<keyword evidence="5 12" id="KW-0812">Transmembrane</keyword>
<dbReference type="InterPro" id="IPR001734">
    <property type="entry name" value="Na/solute_symporter"/>
</dbReference>
<proteinExistence type="inferred from homology"/>
<dbReference type="CDD" id="cd11492">
    <property type="entry name" value="SLC5sbd_NIS-SMVT"/>
    <property type="match status" value="1"/>
</dbReference>
<feature type="transmembrane region" description="Helical" evidence="12">
    <location>
        <begin position="244"/>
        <end position="262"/>
    </location>
</feature>
<evidence type="ECO:0000256" key="10">
    <source>
        <dbReference type="ARBA" id="ARBA00023201"/>
    </source>
</evidence>
<keyword evidence="10" id="KW-0739">Sodium transport</keyword>
<dbReference type="STRING" id="166423.A0A0M8ZXX9"/>
<evidence type="ECO:0000313" key="14">
    <source>
        <dbReference type="Proteomes" id="UP000053105"/>
    </source>
</evidence>
<dbReference type="AlphaFoldDB" id="A0A0M8ZXX9"/>
<feature type="transmembrane region" description="Helical" evidence="12">
    <location>
        <begin position="89"/>
        <end position="111"/>
    </location>
</feature>
<feature type="transmembrane region" description="Helical" evidence="12">
    <location>
        <begin position="197"/>
        <end position="224"/>
    </location>
</feature>
<sequence length="616" mass="68114">MEVQNNSMEEGTLQWEDYLVIAVTLCISVGIGIYYRFSGGRQKTMEEYFIASRSMSIMPVGVALVVSFMSAITLLGVSAENYTYGTQFVVINLSYLIGTPLVCYGFLPVFFKLQATSAYEYLEKRFGVKARMMASFVYWLQLLLYSGVVLYAPALALEATTGISKTGSIIIIGLVCAFYSSIGGIKAVLITDVFQGLLMFVSVFVIIITAVNEAGSIGKIWQIAEKGNRIEFDSISIDPTVRHTWWSLTIGGLCTFLSLYGVNQVQVQRLLTVKDIKAAQKALWIAWPILSVLSMTTCFSGLAIYSKYYKCDPLLQKRITSTDMLMPLYVMDTMSDKPGLPGLFIAGIFSAGLSTISAALNSLAAVTLEDYLKPAYKKCCGKEISLTMSTTVAKLLAFLYGIISIALAFLAQLLGGILQNIFRISFRGRLFLILQAGLTIFGVVGGPLLGLFTLGMLTETASETGSVIGATVSLAFLFWIAFGQPRPSPPTLPITDVGCPNITISISQMPSDSHDYFYLYRISYMWYAPLGFLMSFIIGLSLSYCLNRIFKQQRIKVDHNLFFPIIGERIRRRNESIFDDDENVISKNESTPKKYIFNINSANDAETSDYINTTKL</sequence>
<evidence type="ECO:0000256" key="5">
    <source>
        <dbReference type="ARBA" id="ARBA00022692"/>
    </source>
</evidence>
<dbReference type="InterPro" id="IPR038377">
    <property type="entry name" value="Na/Glc_symporter_sf"/>
</dbReference>
<keyword evidence="14" id="KW-1185">Reference proteome</keyword>
<protein>
    <submittedName>
        <fullName evidence="13">Putative sodium-dependent multivitamin transporter</fullName>
    </submittedName>
</protein>
<dbReference type="OrthoDB" id="6132759at2759"/>
<feature type="transmembrane region" description="Helical" evidence="12">
    <location>
        <begin position="430"/>
        <end position="452"/>
    </location>
</feature>
<keyword evidence="3" id="KW-0813">Transport</keyword>
<gene>
    <name evidence="13" type="ORF">WN51_14411</name>
</gene>
<evidence type="ECO:0000313" key="13">
    <source>
        <dbReference type="EMBL" id="KOX73365.1"/>
    </source>
</evidence>
<feature type="transmembrane region" description="Helical" evidence="12">
    <location>
        <begin position="57"/>
        <end position="77"/>
    </location>
</feature>
<feature type="transmembrane region" description="Helical" evidence="12">
    <location>
        <begin position="166"/>
        <end position="185"/>
    </location>
</feature>
<dbReference type="PROSITE" id="PS50283">
    <property type="entry name" value="NA_SOLUT_SYMP_3"/>
    <property type="match status" value="1"/>
</dbReference>
<dbReference type="InterPro" id="IPR051163">
    <property type="entry name" value="Sodium:Solute_Symporter_SSF"/>
</dbReference>
<evidence type="ECO:0000256" key="11">
    <source>
        <dbReference type="RuleBase" id="RU362091"/>
    </source>
</evidence>
<evidence type="ECO:0000256" key="4">
    <source>
        <dbReference type="ARBA" id="ARBA00022475"/>
    </source>
</evidence>
<evidence type="ECO:0000256" key="9">
    <source>
        <dbReference type="ARBA" id="ARBA00023136"/>
    </source>
</evidence>
<dbReference type="PANTHER" id="PTHR42985:SF40">
    <property type="entry name" value="LD47995P-RELATED"/>
    <property type="match status" value="1"/>
</dbReference>
<keyword evidence="4" id="KW-1003">Cell membrane</keyword>
<feature type="transmembrane region" description="Helical" evidence="12">
    <location>
        <begin position="343"/>
        <end position="368"/>
    </location>
</feature>
<evidence type="ECO:0000256" key="3">
    <source>
        <dbReference type="ARBA" id="ARBA00022448"/>
    </source>
</evidence>
<evidence type="ECO:0000256" key="12">
    <source>
        <dbReference type="SAM" id="Phobius"/>
    </source>
</evidence>
<feature type="transmembrane region" description="Helical" evidence="12">
    <location>
        <begin position="132"/>
        <end position="154"/>
    </location>
</feature>
<feature type="transmembrane region" description="Helical" evidence="12">
    <location>
        <begin position="395"/>
        <end position="418"/>
    </location>
</feature>
<dbReference type="GO" id="GO:0006814">
    <property type="term" value="P:sodium ion transport"/>
    <property type="evidence" value="ECO:0007669"/>
    <property type="project" value="UniProtKB-KW"/>
</dbReference>
<name>A0A0M8ZXX9_9HYME</name>
<organism evidence="13 14">
    <name type="scientific">Melipona quadrifasciata</name>
    <dbReference type="NCBI Taxonomy" id="166423"/>
    <lineage>
        <taxon>Eukaryota</taxon>
        <taxon>Metazoa</taxon>
        <taxon>Ecdysozoa</taxon>
        <taxon>Arthropoda</taxon>
        <taxon>Hexapoda</taxon>
        <taxon>Insecta</taxon>
        <taxon>Pterygota</taxon>
        <taxon>Neoptera</taxon>
        <taxon>Endopterygota</taxon>
        <taxon>Hymenoptera</taxon>
        <taxon>Apocrita</taxon>
        <taxon>Aculeata</taxon>
        <taxon>Apoidea</taxon>
        <taxon>Anthophila</taxon>
        <taxon>Apidae</taxon>
        <taxon>Melipona</taxon>
    </lineage>
</organism>
<evidence type="ECO:0000256" key="2">
    <source>
        <dbReference type="ARBA" id="ARBA00006434"/>
    </source>
</evidence>
<feature type="transmembrane region" description="Helical" evidence="12">
    <location>
        <begin position="283"/>
        <end position="305"/>
    </location>
</feature>
<keyword evidence="7" id="KW-0915">Sodium</keyword>
<dbReference type="Proteomes" id="UP000053105">
    <property type="component" value="Unassembled WGS sequence"/>
</dbReference>